<dbReference type="PANTHER" id="PTHR20952">
    <property type="entry name" value="ADP-RIBOSYLATION-LIKE FACTOR 6-INTERACTING PROTEIN"/>
    <property type="match status" value="1"/>
</dbReference>
<dbReference type="PANTHER" id="PTHR20952:SF0">
    <property type="entry name" value="ADP-RIBOSYLATION FACTOR-LIKE PROTEIN 6-INTERACTING PROTEIN 1"/>
    <property type="match status" value="1"/>
</dbReference>
<feature type="transmembrane region" description="Helical" evidence="5">
    <location>
        <begin position="71"/>
        <end position="90"/>
    </location>
</feature>
<evidence type="ECO:0000256" key="2">
    <source>
        <dbReference type="ARBA" id="ARBA00022692"/>
    </source>
</evidence>
<evidence type="ECO:0000256" key="4">
    <source>
        <dbReference type="ARBA" id="ARBA00023136"/>
    </source>
</evidence>
<dbReference type="GO" id="GO:0016020">
    <property type="term" value="C:membrane"/>
    <property type="evidence" value="ECO:0007669"/>
    <property type="project" value="UniProtKB-SubCell"/>
</dbReference>
<name>A0AAE0VQD4_9BIVA</name>
<reference evidence="7" key="3">
    <citation type="submission" date="2023-05" db="EMBL/GenBank/DDBJ databases">
        <authorList>
            <person name="Smith C.H."/>
        </authorList>
    </citation>
    <scope>NUCLEOTIDE SEQUENCE</scope>
    <source>
        <strain evidence="7">CHS0354</strain>
        <tissue evidence="7">Mantle</tissue>
    </source>
</reference>
<sequence>MAEVSSQRIDDDRRQLDSLSKLKHDLQGWREVLLPLNHLISWDRSFYPAILVGFTTFIFIVMWYFDPSVLTAFSVLGLTVTLIDFLVPIIGPHILGSQKWDGAKERQYEQICTRILNAKYHLEEFRDMWCTLKTDKPKVFFLLVSGVLVLFAWIGSQVDNLVLTYILVNIFLLMPGLRHHHVVQKYLSSLGTKVRKLIGRKSKSN</sequence>
<feature type="transmembrane region" description="Helical" evidence="5">
    <location>
        <begin position="161"/>
        <end position="177"/>
    </location>
</feature>
<dbReference type="InterPro" id="IPR057282">
    <property type="entry name" value="RETREG1-3-like_RHD"/>
</dbReference>
<feature type="transmembrane region" description="Helical" evidence="5">
    <location>
        <begin position="46"/>
        <end position="65"/>
    </location>
</feature>
<keyword evidence="3 5" id="KW-1133">Transmembrane helix</keyword>
<evidence type="ECO:0000313" key="8">
    <source>
        <dbReference type="Proteomes" id="UP001195483"/>
    </source>
</evidence>
<proteinExistence type="predicted"/>
<organism evidence="7 8">
    <name type="scientific">Potamilus streckersoni</name>
    <dbReference type="NCBI Taxonomy" id="2493646"/>
    <lineage>
        <taxon>Eukaryota</taxon>
        <taxon>Metazoa</taxon>
        <taxon>Spiralia</taxon>
        <taxon>Lophotrochozoa</taxon>
        <taxon>Mollusca</taxon>
        <taxon>Bivalvia</taxon>
        <taxon>Autobranchia</taxon>
        <taxon>Heteroconchia</taxon>
        <taxon>Palaeoheterodonta</taxon>
        <taxon>Unionida</taxon>
        <taxon>Unionoidea</taxon>
        <taxon>Unionidae</taxon>
        <taxon>Ambleminae</taxon>
        <taxon>Lampsilini</taxon>
        <taxon>Potamilus</taxon>
    </lineage>
</organism>
<dbReference type="AlphaFoldDB" id="A0AAE0VQD4"/>
<evidence type="ECO:0000256" key="1">
    <source>
        <dbReference type="ARBA" id="ARBA00004141"/>
    </source>
</evidence>
<dbReference type="EMBL" id="JAEAOA010001951">
    <property type="protein sequence ID" value="KAK3586126.1"/>
    <property type="molecule type" value="Genomic_DNA"/>
</dbReference>
<dbReference type="InterPro" id="IPR052114">
    <property type="entry name" value="ER_autophagy_membrane_reg"/>
</dbReference>
<reference evidence="7" key="1">
    <citation type="journal article" date="2021" name="Genome Biol. Evol.">
        <title>A High-Quality Reference Genome for a Parasitic Bivalve with Doubly Uniparental Inheritance (Bivalvia: Unionida).</title>
        <authorList>
            <person name="Smith C.H."/>
        </authorList>
    </citation>
    <scope>NUCLEOTIDE SEQUENCE</scope>
    <source>
        <strain evidence="7">CHS0354</strain>
    </source>
</reference>
<evidence type="ECO:0000313" key="7">
    <source>
        <dbReference type="EMBL" id="KAK3586126.1"/>
    </source>
</evidence>
<accession>A0AAE0VQD4</accession>
<keyword evidence="8" id="KW-1185">Reference proteome</keyword>
<protein>
    <recommendedName>
        <fullName evidence="6">RETREG1-3/ARL6IP-like N-terminal reticulon-homology domain-containing protein</fullName>
    </recommendedName>
</protein>
<feature type="transmembrane region" description="Helical" evidence="5">
    <location>
        <begin position="139"/>
        <end position="155"/>
    </location>
</feature>
<keyword evidence="4 5" id="KW-0472">Membrane</keyword>
<dbReference type="Pfam" id="PF24456">
    <property type="entry name" value="RHD_RETREG1-3"/>
    <property type="match status" value="1"/>
</dbReference>
<gene>
    <name evidence="7" type="ORF">CHS0354_033248</name>
</gene>
<comment type="caution">
    <text evidence="7">The sequence shown here is derived from an EMBL/GenBank/DDBJ whole genome shotgun (WGS) entry which is preliminary data.</text>
</comment>
<evidence type="ECO:0000256" key="5">
    <source>
        <dbReference type="SAM" id="Phobius"/>
    </source>
</evidence>
<evidence type="ECO:0000259" key="6">
    <source>
        <dbReference type="Pfam" id="PF24456"/>
    </source>
</evidence>
<dbReference type="GO" id="GO:0005783">
    <property type="term" value="C:endoplasmic reticulum"/>
    <property type="evidence" value="ECO:0007669"/>
    <property type="project" value="UniProtKB-ARBA"/>
</dbReference>
<reference evidence="7" key="2">
    <citation type="journal article" date="2021" name="Genome Biol. Evol.">
        <title>Developing a high-quality reference genome for a parasitic bivalve with doubly uniparental inheritance (Bivalvia: Unionida).</title>
        <authorList>
            <person name="Smith C.H."/>
        </authorList>
    </citation>
    <scope>NUCLEOTIDE SEQUENCE</scope>
    <source>
        <strain evidence="7">CHS0354</strain>
        <tissue evidence="7">Mantle</tissue>
    </source>
</reference>
<keyword evidence="2 5" id="KW-0812">Transmembrane</keyword>
<dbReference type="CDD" id="cd22559">
    <property type="entry name" value="Arl6IP1"/>
    <property type="match status" value="1"/>
</dbReference>
<evidence type="ECO:0000256" key="3">
    <source>
        <dbReference type="ARBA" id="ARBA00022989"/>
    </source>
</evidence>
<comment type="subcellular location">
    <subcellularLocation>
        <location evidence="1">Membrane</location>
        <topology evidence="1">Multi-pass membrane protein</topology>
    </subcellularLocation>
</comment>
<feature type="domain" description="RETREG1-3/ARL6IP-like N-terminal reticulon-homology" evidence="6">
    <location>
        <begin position="30"/>
        <end position="196"/>
    </location>
</feature>
<dbReference type="Proteomes" id="UP001195483">
    <property type="component" value="Unassembled WGS sequence"/>
</dbReference>